<sequence>MAESTTLSPWTSGTLDIHHIDTKCGSATFIKCPDGTTILLDCGNGKEDLDETRPEGSRRHGQRVARYAMHHGDCKSLDYMIATHVHPDHVGDVHSDKSASGDGFQLTGLSDVDHLIPATLVIDRAYPEYGLRPPLAAPFAANYVAWLRARQQAGRHVAEVDVGSERQITLKSPQDYPTFSFRTIAANGWVWTGNGEESRSTFPDLSSLPPEALPDENKCSIAALLSYGPFRYYSGGDLSFDTYDGRYPWMDIEAAVTKVAGKVDVALANHHAYFDACGADFVKHLDAQAYIIPAWHHTHSGMAQLQRLLGAWPDQKTRTKVFATGMTPLSCEMNKRFLGDMCSTKGHVVVRVARGGDSFRIFVLDSESESVVAEHGPLSCSAGP</sequence>
<dbReference type="PANTHER" id="PTHR30619">
    <property type="entry name" value="DNA INTERNALIZATION/COMPETENCE PROTEIN COMEC/REC2"/>
    <property type="match status" value="1"/>
</dbReference>
<protein>
    <recommendedName>
        <fullName evidence="1">Metallo-beta-lactamase domain-containing protein</fullName>
    </recommendedName>
</protein>
<dbReference type="OMA" id="DIHHINT"/>
<dbReference type="Gene3D" id="3.60.15.10">
    <property type="entry name" value="Ribonuclease Z/Hydroxyacylglutathione hydrolase-like"/>
    <property type="match status" value="1"/>
</dbReference>
<organism evidence="2 3">
    <name type="scientific">Gonapodya prolifera (strain JEL478)</name>
    <name type="common">Monoblepharis prolifera</name>
    <dbReference type="NCBI Taxonomy" id="1344416"/>
    <lineage>
        <taxon>Eukaryota</taxon>
        <taxon>Fungi</taxon>
        <taxon>Fungi incertae sedis</taxon>
        <taxon>Chytridiomycota</taxon>
        <taxon>Chytridiomycota incertae sedis</taxon>
        <taxon>Monoblepharidomycetes</taxon>
        <taxon>Monoblepharidales</taxon>
        <taxon>Gonapodyaceae</taxon>
        <taxon>Gonapodya</taxon>
    </lineage>
</organism>
<dbReference type="InterPro" id="IPR036866">
    <property type="entry name" value="RibonucZ/Hydroxyglut_hydro"/>
</dbReference>
<proteinExistence type="predicted"/>
<dbReference type="PANTHER" id="PTHR30619:SF1">
    <property type="entry name" value="RECOMBINATION PROTEIN 2"/>
    <property type="match status" value="1"/>
</dbReference>
<dbReference type="Pfam" id="PF00753">
    <property type="entry name" value="Lactamase_B"/>
    <property type="match status" value="1"/>
</dbReference>
<reference evidence="2 3" key="1">
    <citation type="journal article" date="2015" name="Genome Biol. Evol.">
        <title>Phylogenomic analyses indicate that early fungi evolved digesting cell walls of algal ancestors of land plants.</title>
        <authorList>
            <person name="Chang Y."/>
            <person name="Wang S."/>
            <person name="Sekimoto S."/>
            <person name="Aerts A.L."/>
            <person name="Choi C."/>
            <person name="Clum A."/>
            <person name="LaButti K.M."/>
            <person name="Lindquist E.A."/>
            <person name="Yee Ngan C."/>
            <person name="Ohm R.A."/>
            <person name="Salamov A.A."/>
            <person name="Grigoriev I.V."/>
            <person name="Spatafora J.W."/>
            <person name="Berbee M.L."/>
        </authorList>
    </citation>
    <scope>NUCLEOTIDE SEQUENCE [LARGE SCALE GENOMIC DNA]</scope>
    <source>
        <strain evidence="2 3">JEL478</strain>
    </source>
</reference>
<evidence type="ECO:0000313" key="3">
    <source>
        <dbReference type="Proteomes" id="UP000070544"/>
    </source>
</evidence>
<feature type="domain" description="Metallo-beta-lactamase" evidence="1">
    <location>
        <begin position="26"/>
        <end position="94"/>
    </location>
</feature>
<evidence type="ECO:0000313" key="2">
    <source>
        <dbReference type="EMBL" id="KXS09353.1"/>
    </source>
</evidence>
<dbReference type="OrthoDB" id="4670891at2759"/>
<accession>A0A138ZYZ5</accession>
<dbReference type="EMBL" id="KQ965870">
    <property type="protein sequence ID" value="KXS09353.1"/>
    <property type="molecule type" value="Genomic_DNA"/>
</dbReference>
<name>A0A138ZYZ5_GONPJ</name>
<dbReference type="Proteomes" id="UP000070544">
    <property type="component" value="Unassembled WGS sequence"/>
</dbReference>
<dbReference type="SUPFAM" id="SSF56281">
    <property type="entry name" value="Metallo-hydrolase/oxidoreductase"/>
    <property type="match status" value="1"/>
</dbReference>
<evidence type="ECO:0000259" key="1">
    <source>
        <dbReference type="Pfam" id="PF00753"/>
    </source>
</evidence>
<dbReference type="InterPro" id="IPR052159">
    <property type="entry name" value="Competence_DNA_uptake"/>
</dbReference>
<gene>
    <name evidence="2" type="ORF">M427DRAFT_64316</name>
</gene>
<dbReference type="InterPro" id="IPR001279">
    <property type="entry name" value="Metallo-B-lactamas"/>
</dbReference>
<keyword evidence="3" id="KW-1185">Reference proteome</keyword>
<dbReference type="AlphaFoldDB" id="A0A138ZYZ5"/>